<dbReference type="PROSITE" id="PS50002">
    <property type="entry name" value="SH3"/>
    <property type="match status" value="1"/>
</dbReference>
<dbReference type="GO" id="GO:0015630">
    <property type="term" value="C:microtubule cytoskeleton"/>
    <property type="evidence" value="ECO:0007669"/>
    <property type="project" value="TreeGrafter"/>
</dbReference>
<dbReference type="GO" id="GO:0008104">
    <property type="term" value="P:intracellular protein localization"/>
    <property type="evidence" value="ECO:0007669"/>
    <property type="project" value="TreeGrafter"/>
</dbReference>
<dbReference type="InterPro" id="IPR001452">
    <property type="entry name" value="SH3_domain"/>
</dbReference>
<evidence type="ECO:0000256" key="1">
    <source>
        <dbReference type="ARBA" id="ARBA00022443"/>
    </source>
</evidence>
<evidence type="ECO:0000313" key="5">
    <source>
        <dbReference type="Proteomes" id="UP000750522"/>
    </source>
</evidence>
<dbReference type="Gene3D" id="2.30.30.40">
    <property type="entry name" value="SH3 Domains"/>
    <property type="match status" value="1"/>
</dbReference>
<evidence type="ECO:0000256" key="2">
    <source>
        <dbReference type="PROSITE-ProRule" id="PRU00192"/>
    </source>
</evidence>
<dbReference type="SMART" id="SM00326">
    <property type="entry name" value="SH3"/>
    <property type="match status" value="1"/>
</dbReference>
<feature type="domain" description="SH3" evidence="3">
    <location>
        <begin position="17"/>
        <end position="78"/>
    </location>
</feature>
<reference evidence="4" key="1">
    <citation type="journal article" date="2020" name="Front. Microbiol.">
        <title>Phenotypic and Genetic Characterization of the Cheese Ripening Yeast Geotrichum candidum.</title>
        <authorList>
            <person name="Perkins V."/>
            <person name="Vignola S."/>
            <person name="Lessard M.H."/>
            <person name="Plante P.L."/>
            <person name="Corbeil J."/>
            <person name="Dugat-Bony E."/>
            <person name="Frenette M."/>
            <person name="Labrie S."/>
        </authorList>
    </citation>
    <scope>NUCLEOTIDE SEQUENCE</scope>
    <source>
        <strain evidence="4">LMA-70</strain>
    </source>
</reference>
<comment type="caution">
    <text evidence="4">The sequence shown here is derived from an EMBL/GenBank/DDBJ whole genome shotgun (WGS) entry which is preliminary data.</text>
</comment>
<dbReference type="Proteomes" id="UP000750522">
    <property type="component" value="Unassembled WGS sequence"/>
</dbReference>
<accession>A0A9P5G9H6</accession>
<dbReference type="AlphaFoldDB" id="A0A9P5G9H6"/>
<dbReference type="GO" id="GO:0030950">
    <property type="term" value="P:establishment or maintenance of actin cytoskeleton polarity"/>
    <property type="evidence" value="ECO:0007669"/>
    <property type="project" value="TreeGrafter"/>
</dbReference>
<dbReference type="Pfam" id="PF00018">
    <property type="entry name" value="SH3_1"/>
    <property type="match status" value="1"/>
</dbReference>
<name>A0A9P5G9H6_GEOCN</name>
<dbReference type="InterPro" id="IPR036028">
    <property type="entry name" value="SH3-like_dom_sf"/>
</dbReference>
<reference evidence="4" key="2">
    <citation type="submission" date="2020-01" db="EMBL/GenBank/DDBJ databases">
        <authorList>
            <person name="Perkins V."/>
            <person name="Lessard M.-H."/>
            <person name="Dugat-Bony E."/>
            <person name="Frenette M."/>
            <person name="Labrie S."/>
        </authorList>
    </citation>
    <scope>NUCLEOTIDE SEQUENCE</scope>
    <source>
        <strain evidence="4">LMA-70</strain>
    </source>
</reference>
<dbReference type="PANTHER" id="PTHR47775:SF1">
    <property type="entry name" value="BUD SITE SELECTION PROTEIN 14"/>
    <property type="match status" value="1"/>
</dbReference>
<dbReference type="SUPFAM" id="SSF50044">
    <property type="entry name" value="SH3-domain"/>
    <property type="match status" value="1"/>
</dbReference>
<organism evidence="4 5">
    <name type="scientific">Geotrichum candidum</name>
    <name type="common">Oospora lactis</name>
    <name type="synonym">Dipodascus geotrichum</name>
    <dbReference type="NCBI Taxonomy" id="1173061"/>
    <lineage>
        <taxon>Eukaryota</taxon>
        <taxon>Fungi</taxon>
        <taxon>Dikarya</taxon>
        <taxon>Ascomycota</taxon>
        <taxon>Saccharomycotina</taxon>
        <taxon>Dipodascomycetes</taxon>
        <taxon>Dipodascales</taxon>
        <taxon>Dipodascaceae</taxon>
        <taxon>Geotrichum</taxon>
    </lineage>
</organism>
<dbReference type="PANTHER" id="PTHR47775">
    <property type="entry name" value="BUD SITE SELECTION PROTEIN 14"/>
    <property type="match status" value="1"/>
</dbReference>
<gene>
    <name evidence="4" type="ORF">DV451_001361</name>
</gene>
<evidence type="ECO:0000259" key="3">
    <source>
        <dbReference type="PROSITE" id="PS50002"/>
    </source>
</evidence>
<proteinExistence type="predicted"/>
<sequence>MDESYLSSSPSIPEEEIDFQYVYALRTFTATEQGQATALKGDAMILLNDSNSYWWLVRLVKDGTVGFLPAEHVETPSERLARLNKHRNGDVSSASFSVLKKHQDKQTKNKPKKKRKTVSFKQVYISSDEDDDDDVGLVDDIVEFSDFSEAEENQKELSVEREILDRELAAAQDVSSINLVEFICQQPLVGVGVNNGLIANQLTRDVFGKLA</sequence>
<dbReference type="EMBL" id="QQZK01000020">
    <property type="protein sequence ID" value="KAF5103621.1"/>
    <property type="molecule type" value="Genomic_DNA"/>
</dbReference>
<protein>
    <recommendedName>
        <fullName evidence="3">SH3 domain-containing protein</fullName>
    </recommendedName>
</protein>
<dbReference type="InterPro" id="IPR053039">
    <property type="entry name" value="Polarity_Bud-Selection_Reg"/>
</dbReference>
<dbReference type="GO" id="GO:0051286">
    <property type="term" value="C:cell tip"/>
    <property type="evidence" value="ECO:0007669"/>
    <property type="project" value="TreeGrafter"/>
</dbReference>
<evidence type="ECO:0000313" key="4">
    <source>
        <dbReference type="EMBL" id="KAF5103621.1"/>
    </source>
</evidence>
<keyword evidence="1 2" id="KW-0728">SH3 domain</keyword>